<evidence type="ECO:0000313" key="8">
    <source>
        <dbReference type="Proteomes" id="UP001530400"/>
    </source>
</evidence>
<name>A0ABD3NVP0_9STRA</name>
<comment type="function">
    <text evidence="4">Exoribonuclease involved in ribosome biosynthesis. Involved in the processing of ITS1, the internal transcribed spacer localized between the 18S and 5.8S rRNAs.</text>
</comment>
<dbReference type="SUPFAM" id="SSF53098">
    <property type="entry name" value="Ribonuclease H-like"/>
    <property type="match status" value="1"/>
</dbReference>
<reference evidence="7 8" key="1">
    <citation type="submission" date="2024-10" db="EMBL/GenBank/DDBJ databases">
        <title>Updated reference genomes for cyclostephanoid diatoms.</title>
        <authorList>
            <person name="Roberts W.R."/>
            <person name="Alverson A.J."/>
        </authorList>
    </citation>
    <scope>NUCLEOTIDE SEQUENCE [LARGE SCALE GENOMIC DNA]</scope>
    <source>
        <strain evidence="7 8">AJA010-31</strain>
    </source>
</reference>
<keyword evidence="5" id="KW-1133">Transmembrane helix</keyword>
<dbReference type="PANTHER" id="PTHR12801:SF45">
    <property type="entry name" value="RNA EXONUCLEASE 4"/>
    <property type="match status" value="1"/>
</dbReference>
<dbReference type="Proteomes" id="UP001530400">
    <property type="component" value="Unassembled WGS sequence"/>
</dbReference>
<dbReference type="AlphaFoldDB" id="A0ABD3NVP0"/>
<keyword evidence="2" id="KW-0540">Nuclease</keyword>
<evidence type="ECO:0000256" key="2">
    <source>
        <dbReference type="ARBA" id="ARBA00022722"/>
    </source>
</evidence>
<keyword evidence="3" id="KW-0378">Hydrolase</keyword>
<dbReference type="InterPro" id="IPR047021">
    <property type="entry name" value="REXO1/3/4-like"/>
</dbReference>
<gene>
    <name evidence="7" type="ORF">ACHAWO_003467</name>
</gene>
<evidence type="ECO:0000259" key="6">
    <source>
        <dbReference type="SMART" id="SM00479"/>
    </source>
</evidence>
<keyword evidence="5" id="KW-0472">Membrane</keyword>
<evidence type="ECO:0000256" key="3">
    <source>
        <dbReference type="ARBA" id="ARBA00022801"/>
    </source>
</evidence>
<evidence type="ECO:0000256" key="4">
    <source>
        <dbReference type="ARBA" id="ARBA00025599"/>
    </source>
</evidence>
<dbReference type="InterPro" id="IPR012337">
    <property type="entry name" value="RNaseH-like_sf"/>
</dbReference>
<dbReference type="InterPro" id="IPR036397">
    <property type="entry name" value="RNaseH_sf"/>
</dbReference>
<proteinExistence type="predicted"/>
<dbReference type="EMBL" id="JALLPJ020000920">
    <property type="protein sequence ID" value="KAL3779757.1"/>
    <property type="molecule type" value="Genomic_DNA"/>
</dbReference>
<sequence>MHQSLLPPFSTAAYISVGTLILAVLLLSKLSSKPPSRSKKERIAKESFRVRKSNLLAVSGRGPDKRRFKYKQQWRFNDKRCVDDDDAVENDSWFFRIIRLFHQYFIDAFARLFCRDYMKPTSHNNESTKKPFTSRLPPKISLEDYYNNVQVVGLDCEMVGGGKGGMNSMLARCSVVTLDCIPIHQADDNKLPPLKDDTKKINSINQNLVVLYDKYVIPKGRITDYRTQWSGITKETYHNSSTHDVPVVTFYQCQNEITELFSSIDGRSVVVVGHALENDFDALEIKHPDAFTRDTSLYRPYMRQVRRRLFPRKLSVLTSEELGIEIQQEPQLVIEQTEANDDTRSEYAASVGHSSVEDAAAALRLYWHKCQDWERSLRYPLLVPCGASSDSCTVKWPPIKTFYLDSCNLPVGLRGVDFKQLLANTGNADREDVTASKAIRLVSRQSSRDNKSLITTTDWMPHFRSILLPGSCPRIENVVIMFDGAKFKDITKNRRKAKINYQTRRFPLESPKDHGTIAIEITNDGDSADDILYHQCKKVSSTDEPPLGRFISLQQANDLLSKKFNQDNDQMNSYIVIRRKAGGSKSHRRLFDKLHLRRPDEGALSLSGLTAALQKDSWRIIRELQRERGVERVIECELRRRDEIVHVVVTDDVFLTERLVNLGTVLVLSYRQMEHMF</sequence>
<comment type="caution">
    <text evidence="7">The sequence shown here is derived from an EMBL/GenBank/DDBJ whole genome shotgun (WGS) entry which is preliminary data.</text>
</comment>
<evidence type="ECO:0000313" key="7">
    <source>
        <dbReference type="EMBL" id="KAL3779757.1"/>
    </source>
</evidence>
<dbReference type="SMART" id="SM00479">
    <property type="entry name" value="EXOIII"/>
    <property type="match status" value="1"/>
</dbReference>
<evidence type="ECO:0000256" key="5">
    <source>
        <dbReference type="SAM" id="Phobius"/>
    </source>
</evidence>
<feature type="transmembrane region" description="Helical" evidence="5">
    <location>
        <begin position="12"/>
        <end position="30"/>
    </location>
</feature>
<dbReference type="GO" id="GO:0004518">
    <property type="term" value="F:nuclease activity"/>
    <property type="evidence" value="ECO:0007669"/>
    <property type="project" value="UniProtKB-KW"/>
</dbReference>
<keyword evidence="1" id="KW-0698">rRNA processing</keyword>
<protein>
    <recommendedName>
        <fullName evidence="6">Exonuclease domain-containing protein</fullName>
    </recommendedName>
</protein>
<dbReference type="GO" id="GO:0006364">
    <property type="term" value="P:rRNA processing"/>
    <property type="evidence" value="ECO:0007669"/>
    <property type="project" value="UniProtKB-KW"/>
</dbReference>
<dbReference type="Gene3D" id="3.30.420.10">
    <property type="entry name" value="Ribonuclease H-like superfamily/Ribonuclease H"/>
    <property type="match status" value="1"/>
</dbReference>
<accession>A0ABD3NVP0</accession>
<feature type="domain" description="Exonuclease" evidence="6">
    <location>
        <begin position="150"/>
        <end position="375"/>
    </location>
</feature>
<dbReference type="PANTHER" id="PTHR12801">
    <property type="entry name" value="RNA EXONUCLEASE REXO1 / RECO3 FAMILY MEMBER-RELATED"/>
    <property type="match status" value="1"/>
</dbReference>
<dbReference type="GO" id="GO:0016787">
    <property type="term" value="F:hydrolase activity"/>
    <property type="evidence" value="ECO:0007669"/>
    <property type="project" value="UniProtKB-KW"/>
</dbReference>
<keyword evidence="8" id="KW-1185">Reference proteome</keyword>
<organism evidence="7 8">
    <name type="scientific">Cyclotella atomus</name>
    <dbReference type="NCBI Taxonomy" id="382360"/>
    <lineage>
        <taxon>Eukaryota</taxon>
        <taxon>Sar</taxon>
        <taxon>Stramenopiles</taxon>
        <taxon>Ochrophyta</taxon>
        <taxon>Bacillariophyta</taxon>
        <taxon>Coscinodiscophyceae</taxon>
        <taxon>Thalassiosirophycidae</taxon>
        <taxon>Stephanodiscales</taxon>
        <taxon>Stephanodiscaceae</taxon>
        <taxon>Cyclotella</taxon>
    </lineage>
</organism>
<keyword evidence="5" id="KW-0812">Transmembrane</keyword>
<dbReference type="InterPro" id="IPR013520">
    <property type="entry name" value="Ribonucl_H"/>
</dbReference>
<evidence type="ECO:0000256" key="1">
    <source>
        <dbReference type="ARBA" id="ARBA00022552"/>
    </source>
</evidence>